<accession>A0A0F9IRJ7</accession>
<gene>
    <name evidence="1" type="ORF">LCGC14_1546350</name>
</gene>
<evidence type="ECO:0000313" key="1">
    <source>
        <dbReference type="EMBL" id="KKM59993.1"/>
    </source>
</evidence>
<organism evidence="1">
    <name type="scientific">marine sediment metagenome</name>
    <dbReference type="NCBI Taxonomy" id="412755"/>
    <lineage>
        <taxon>unclassified sequences</taxon>
        <taxon>metagenomes</taxon>
        <taxon>ecological metagenomes</taxon>
    </lineage>
</organism>
<proteinExistence type="predicted"/>
<reference evidence="1" key="1">
    <citation type="journal article" date="2015" name="Nature">
        <title>Complex archaea that bridge the gap between prokaryotes and eukaryotes.</title>
        <authorList>
            <person name="Spang A."/>
            <person name="Saw J.H."/>
            <person name="Jorgensen S.L."/>
            <person name="Zaremba-Niedzwiedzka K."/>
            <person name="Martijn J."/>
            <person name="Lind A.E."/>
            <person name="van Eijk R."/>
            <person name="Schleper C."/>
            <person name="Guy L."/>
            <person name="Ettema T.J."/>
        </authorList>
    </citation>
    <scope>NUCLEOTIDE SEQUENCE</scope>
</reference>
<dbReference type="AlphaFoldDB" id="A0A0F9IRJ7"/>
<dbReference type="EMBL" id="LAZR01011761">
    <property type="protein sequence ID" value="KKM59993.1"/>
    <property type="molecule type" value="Genomic_DNA"/>
</dbReference>
<comment type="caution">
    <text evidence="1">The sequence shown here is derived from an EMBL/GenBank/DDBJ whole genome shotgun (WGS) entry which is preliminary data.</text>
</comment>
<protein>
    <submittedName>
        <fullName evidence="1">Uncharacterized protein</fullName>
    </submittedName>
</protein>
<name>A0A0F9IRJ7_9ZZZZ</name>
<sequence length="44" mass="5062">MSWKYTVTDSNDWKYMVSEYTGGLRTKADGFILTKAGKIIQTKQ</sequence>